<sequence length="128" mass="14893">MKKRIVGTFAFIVAIGGVIYMKNNPRYKEIIKTVKTADTKGLYKKIILEKDKQAFTTKAKIKNYTIDYESIRGVGEKIFTRLIINNNSRFNINTLITPRENTYNIEKIEYSKELEKLLKSDDNNSMMT</sequence>
<dbReference type="AlphaFoldDB" id="U2Q086"/>
<accession>U2Q086</accession>
<organism evidence="1 2">
    <name type="scientific">Gemella bergeri ATCC 700627</name>
    <dbReference type="NCBI Taxonomy" id="1321820"/>
    <lineage>
        <taxon>Bacteria</taxon>
        <taxon>Bacillati</taxon>
        <taxon>Bacillota</taxon>
        <taxon>Bacilli</taxon>
        <taxon>Bacillales</taxon>
        <taxon>Gemellaceae</taxon>
        <taxon>Gemella</taxon>
    </lineage>
</organism>
<dbReference type="eggNOG" id="ENOG503050M">
    <property type="taxonomic scope" value="Bacteria"/>
</dbReference>
<dbReference type="HOGENOM" id="CLU_107589_2_0_9"/>
<name>U2Q086_9BACL</name>
<dbReference type="EMBL" id="AWVP01000101">
    <property type="protein sequence ID" value="ERK56175.1"/>
    <property type="molecule type" value="Genomic_DNA"/>
</dbReference>
<dbReference type="InterPro" id="IPR010738">
    <property type="entry name" value="DUF1310"/>
</dbReference>
<gene>
    <name evidence="1" type="ORF">HMPREF1983_01457</name>
</gene>
<dbReference type="PATRIC" id="fig|1321820.3.peg.1403"/>
<dbReference type="Pfam" id="PF07006">
    <property type="entry name" value="DUF1310"/>
    <property type="match status" value="1"/>
</dbReference>
<dbReference type="Proteomes" id="UP000016637">
    <property type="component" value="Unassembled WGS sequence"/>
</dbReference>
<reference evidence="1 2" key="1">
    <citation type="submission" date="2013-08" db="EMBL/GenBank/DDBJ databases">
        <authorList>
            <person name="Weinstock G."/>
            <person name="Sodergren E."/>
            <person name="Wylie T."/>
            <person name="Fulton L."/>
            <person name="Fulton R."/>
            <person name="Fronick C."/>
            <person name="O'Laughlin M."/>
            <person name="Godfrey J."/>
            <person name="Miner T."/>
            <person name="Herter B."/>
            <person name="Appelbaum E."/>
            <person name="Cordes M."/>
            <person name="Lek S."/>
            <person name="Wollam A."/>
            <person name="Pepin K.H."/>
            <person name="Palsikar V.B."/>
            <person name="Mitreva M."/>
            <person name="Wilson R.K."/>
        </authorList>
    </citation>
    <scope>NUCLEOTIDE SEQUENCE [LARGE SCALE GENOMIC DNA]</scope>
    <source>
        <strain evidence="1 2">ATCC 700627</strain>
    </source>
</reference>
<evidence type="ECO:0000313" key="2">
    <source>
        <dbReference type="Proteomes" id="UP000016637"/>
    </source>
</evidence>
<dbReference type="RefSeq" id="WP_021753102.1">
    <property type="nucleotide sequence ID" value="NZ_KI271846.1"/>
</dbReference>
<keyword evidence="2" id="KW-1185">Reference proteome</keyword>
<comment type="caution">
    <text evidence="1">The sequence shown here is derived from an EMBL/GenBank/DDBJ whole genome shotgun (WGS) entry which is preliminary data.</text>
</comment>
<protein>
    <recommendedName>
        <fullName evidence="3">DUF1310 family protein</fullName>
    </recommendedName>
</protein>
<evidence type="ECO:0008006" key="3">
    <source>
        <dbReference type="Google" id="ProtNLM"/>
    </source>
</evidence>
<evidence type="ECO:0000313" key="1">
    <source>
        <dbReference type="EMBL" id="ERK56175.1"/>
    </source>
</evidence>
<proteinExistence type="predicted"/>